<feature type="non-terminal residue" evidence="4">
    <location>
        <position position="245"/>
    </location>
</feature>
<reference evidence="4 5" key="1">
    <citation type="submission" date="2016-09" db="EMBL/GenBank/DDBJ databases">
        <title>Extensive genetic diversity and differential bi-allelic expression allows diatom success in the polar Southern Ocean.</title>
        <authorList>
            <consortium name="DOE Joint Genome Institute"/>
            <person name="Mock T."/>
            <person name="Otillar R.P."/>
            <person name="Strauss J."/>
            <person name="Dupont C."/>
            <person name="Frickenhaus S."/>
            <person name="Maumus F."/>
            <person name="Mcmullan M."/>
            <person name="Sanges R."/>
            <person name="Schmutz J."/>
            <person name="Toseland A."/>
            <person name="Valas R."/>
            <person name="Veluchamy A."/>
            <person name="Ward B.J."/>
            <person name="Allen A."/>
            <person name="Barry K."/>
            <person name="Falciatore A."/>
            <person name="Ferrante M."/>
            <person name="Fortunato A.E."/>
            <person name="Gloeckner G."/>
            <person name="Gruber A."/>
            <person name="Hipkin R."/>
            <person name="Janech M."/>
            <person name="Kroth P."/>
            <person name="Leese F."/>
            <person name="Lindquist E."/>
            <person name="Lyon B.R."/>
            <person name="Martin J."/>
            <person name="Mayer C."/>
            <person name="Parker M."/>
            <person name="Quesneville H."/>
            <person name="Raymond J."/>
            <person name="Uhlig C."/>
            <person name="Valentin K.U."/>
            <person name="Worden A.Z."/>
            <person name="Armbrust E.V."/>
            <person name="Bowler C."/>
            <person name="Green B."/>
            <person name="Moulton V."/>
            <person name="Van Oosterhout C."/>
            <person name="Grigoriev I."/>
        </authorList>
    </citation>
    <scope>NUCLEOTIDE SEQUENCE [LARGE SCALE GENOMIC DNA]</scope>
    <source>
        <strain evidence="4 5">CCMP1102</strain>
    </source>
</reference>
<organism evidence="4 5">
    <name type="scientific">Fragilariopsis cylindrus CCMP1102</name>
    <dbReference type="NCBI Taxonomy" id="635003"/>
    <lineage>
        <taxon>Eukaryota</taxon>
        <taxon>Sar</taxon>
        <taxon>Stramenopiles</taxon>
        <taxon>Ochrophyta</taxon>
        <taxon>Bacillariophyta</taxon>
        <taxon>Bacillariophyceae</taxon>
        <taxon>Bacillariophycidae</taxon>
        <taxon>Bacillariales</taxon>
        <taxon>Bacillariaceae</taxon>
        <taxon>Fragilariopsis</taxon>
    </lineage>
</organism>
<evidence type="ECO:0000313" key="4">
    <source>
        <dbReference type="EMBL" id="OEU09964.1"/>
    </source>
</evidence>
<evidence type="ECO:0000256" key="1">
    <source>
        <dbReference type="ARBA" id="ARBA00009725"/>
    </source>
</evidence>
<keyword evidence="5" id="KW-1185">Reference proteome</keyword>
<dbReference type="InParanoid" id="A0A1E7EVW7"/>
<dbReference type="FunCoup" id="A0A1E7EVW7">
    <property type="interactions" value="403"/>
</dbReference>
<keyword evidence="3 4" id="KW-0808">Transferase</keyword>
<dbReference type="CDD" id="cd02440">
    <property type="entry name" value="AdoMet_MTases"/>
    <property type="match status" value="1"/>
</dbReference>
<dbReference type="GO" id="GO:0008173">
    <property type="term" value="F:RNA methyltransferase activity"/>
    <property type="evidence" value="ECO:0007669"/>
    <property type="project" value="UniProtKB-ARBA"/>
</dbReference>
<feature type="non-terminal residue" evidence="4">
    <location>
        <position position="1"/>
    </location>
</feature>
<dbReference type="Pfam" id="PF13489">
    <property type="entry name" value="Methyltransf_23"/>
    <property type="match status" value="1"/>
</dbReference>
<dbReference type="KEGG" id="fcy:FRACYDRAFT_160760"/>
<dbReference type="PANTHER" id="PTHR22809:SF5">
    <property type="entry name" value="TRNA N(3)-METHYLCYTIDINE METHYLTRANSFERASE METTL6"/>
    <property type="match status" value="1"/>
</dbReference>
<name>A0A1E7EVW7_9STRA</name>
<dbReference type="OrthoDB" id="417697at2759"/>
<dbReference type="InterPro" id="IPR026113">
    <property type="entry name" value="METTL2/6/8-like"/>
</dbReference>
<dbReference type="Gene3D" id="3.40.50.150">
    <property type="entry name" value="Vaccinia Virus protein VP39"/>
    <property type="match status" value="1"/>
</dbReference>
<dbReference type="SUPFAM" id="SSF53335">
    <property type="entry name" value="S-adenosyl-L-methionine-dependent methyltransferases"/>
    <property type="match status" value="1"/>
</dbReference>
<dbReference type="InterPro" id="IPR029063">
    <property type="entry name" value="SAM-dependent_MTases_sf"/>
</dbReference>
<dbReference type="Proteomes" id="UP000095751">
    <property type="component" value="Unassembled WGS sequence"/>
</dbReference>
<dbReference type="GO" id="GO:0032259">
    <property type="term" value="P:methylation"/>
    <property type="evidence" value="ECO:0007669"/>
    <property type="project" value="UniProtKB-KW"/>
</dbReference>
<dbReference type="EMBL" id="KV784373">
    <property type="protein sequence ID" value="OEU09964.1"/>
    <property type="molecule type" value="Genomic_DNA"/>
</dbReference>
<accession>A0A1E7EVW7</accession>
<protein>
    <submittedName>
        <fullName evidence="4">S-adenosyl-L-methionine-dependent methyltransferase</fullName>
    </submittedName>
</protein>
<keyword evidence="2 4" id="KW-0489">Methyltransferase</keyword>
<sequence length="245" mass="28312">WDQFYTNHGNRFFKDRHYFSTEFPEEFNNRPPAQHRSPNETKTLVEIGCGVGNALLPLLEVSEDHDNDDGNWDVVHGLDISKTAIDIMSQELRFLAFNKMGPRKKVYGHVCDISKTLSLPSICSGVSNVTTLIFCLSAIDPQYHADAAMNVIDTLHPGGILVFRDYGRYDEAQMKLGTSRSKRIKENFYRKHDGTKCFYFTSNDLEELFCTQLGMHVIELKYLRRVYNNKAMSQARRRVWVQGRF</sequence>
<dbReference type="PANTHER" id="PTHR22809">
    <property type="entry name" value="METHYLTRANSFERASE-RELATED"/>
    <property type="match status" value="1"/>
</dbReference>
<dbReference type="GO" id="GO:0008757">
    <property type="term" value="F:S-adenosylmethionine-dependent methyltransferase activity"/>
    <property type="evidence" value="ECO:0007669"/>
    <property type="project" value="UniProtKB-ARBA"/>
</dbReference>
<evidence type="ECO:0000256" key="3">
    <source>
        <dbReference type="ARBA" id="ARBA00022679"/>
    </source>
</evidence>
<dbReference type="PIRSF" id="PIRSF037755">
    <property type="entry name" value="Mettl2_prd"/>
    <property type="match status" value="1"/>
</dbReference>
<proteinExistence type="inferred from homology"/>
<evidence type="ECO:0000256" key="2">
    <source>
        <dbReference type="ARBA" id="ARBA00022603"/>
    </source>
</evidence>
<dbReference type="AlphaFoldDB" id="A0A1E7EVW7"/>
<evidence type="ECO:0000313" key="5">
    <source>
        <dbReference type="Proteomes" id="UP000095751"/>
    </source>
</evidence>
<gene>
    <name evidence="4" type="ORF">FRACYDRAFT_160760</name>
</gene>
<comment type="similarity">
    <text evidence="1">Belongs to the methyltransferase superfamily. METL family.</text>
</comment>